<dbReference type="SMART" id="SM00052">
    <property type="entry name" value="EAL"/>
    <property type="match status" value="1"/>
</dbReference>
<dbReference type="InterPro" id="IPR052155">
    <property type="entry name" value="Biofilm_reg_signaling"/>
</dbReference>
<dbReference type="SUPFAM" id="SSF55785">
    <property type="entry name" value="PYP-like sensor domain (PAS domain)"/>
    <property type="match status" value="2"/>
</dbReference>
<dbReference type="Pfam" id="PF08448">
    <property type="entry name" value="PAS_4"/>
    <property type="match status" value="1"/>
</dbReference>
<evidence type="ECO:0000313" key="6">
    <source>
        <dbReference type="Proteomes" id="UP000035352"/>
    </source>
</evidence>
<dbReference type="Pfam" id="PF13426">
    <property type="entry name" value="PAS_9"/>
    <property type="match status" value="1"/>
</dbReference>
<evidence type="ECO:0000259" key="4">
    <source>
        <dbReference type="PROSITE" id="PS50887"/>
    </source>
</evidence>
<dbReference type="InterPro" id="IPR001633">
    <property type="entry name" value="EAL_dom"/>
</dbReference>
<gene>
    <name evidence="5" type="ORF">AAW51_3580</name>
</gene>
<proteinExistence type="predicted"/>
<keyword evidence="6" id="KW-1185">Reference proteome</keyword>
<dbReference type="InterPro" id="IPR000160">
    <property type="entry name" value="GGDEF_dom"/>
</dbReference>
<dbReference type="Gene3D" id="3.30.70.270">
    <property type="match status" value="1"/>
</dbReference>
<name>A0A0G3BSB5_9BURK</name>
<evidence type="ECO:0000259" key="2">
    <source>
        <dbReference type="PROSITE" id="PS50113"/>
    </source>
</evidence>
<dbReference type="RefSeq" id="WP_083438393.1">
    <property type="nucleotide sequence ID" value="NZ_CP011371.1"/>
</dbReference>
<protein>
    <submittedName>
        <fullName evidence="5">Diguanylate phosphodiesterase</fullName>
    </submittedName>
</protein>
<dbReference type="FunFam" id="3.30.70.270:FF:000001">
    <property type="entry name" value="Diguanylate cyclase domain protein"/>
    <property type="match status" value="1"/>
</dbReference>
<dbReference type="PROSITE" id="PS50883">
    <property type="entry name" value="EAL"/>
    <property type="match status" value="1"/>
</dbReference>
<feature type="domain" description="EAL" evidence="3">
    <location>
        <begin position="547"/>
        <end position="801"/>
    </location>
</feature>
<dbReference type="PROSITE" id="PS50887">
    <property type="entry name" value="GGDEF"/>
    <property type="match status" value="1"/>
</dbReference>
<dbReference type="EMBL" id="CP011371">
    <property type="protein sequence ID" value="AKJ30271.1"/>
    <property type="molecule type" value="Genomic_DNA"/>
</dbReference>
<sequence length="802" mass="89050">MNKHGVTSNEVELPWQLLPGLVVVSEANGCPRHISPAYANLTRLSGLDAADATRYTWLDAFDTASRQALLAALREPEDFCVPLRLAPGVGPARWFEVRSHWAAASRVHVCLFHDVTAGKQAELAALGQAQILRLTADAVPALIAYYEAEGKRCVFANRQYAHTFGWDEVSILGRTLAEVIGAAAARQIEPHVEQMLSEQRAVVYERELTRADGQRQWIEVNLLPHVDTEGRSVAAFVLIVDITRHRLAERAVRESEERLAKFMQASAEGMVFHRNGIITDVNPPLCALTGYTHEQLVGRHVLDFVAPDEVPRVSTVMEQAAEVTYESEIVDRHGHRIPVEFIARTMTRNGERLRMTIVRDLRDRLAAQARIHHLAHHDALTGLANRTAFVDQLDHRILDAAASGEQLALLFIDLDDFKRVNDSLGHLAGDKLLRTVAMRLTDTLGSTERTARFGGDEFLVLLPQVRDRGAIEALARELLAAIEVPVEADGRLISVTPSIGIAVYPEHAQTPAELIQHANTAMYLAKSRGRANYQFFDPALAQSAYTALVMESRLVQAIERDEFVLHFQPQVRCSDQAVVGAEALIRWNHPERGLLLPDAFIPFAEQQRLMWPLGQWVLREAVRSAKRWQAAGLGATPIAVNLSTVQFQAMGFVEAVERVLHEEGVPGAWLELELSERMLMDDLPEVRAKLQRLKALGICISVDDFGTGYFSLRHLKELPIDKVKIDRSFVQDLPHAPDAAAIARALIQMALSLGQDVIAEGVEHPAQRDFLAAHGCEQLQGELISPPLAAAEFQTWLVQQRA</sequence>
<dbReference type="InterPro" id="IPR035919">
    <property type="entry name" value="EAL_sf"/>
</dbReference>
<dbReference type="SMART" id="SM00086">
    <property type="entry name" value="PAC"/>
    <property type="match status" value="2"/>
</dbReference>
<dbReference type="Gene3D" id="3.20.20.450">
    <property type="entry name" value="EAL domain"/>
    <property type="match status" value="1"/>
</dbReference>
<dbReference type="SUPFAM" id="SSF141868">
    <property type="entry name" value="EAL domain-like"/>
    <property type="match status" value="1"/>
</dbReference>
<feature type="domain" description="PAS" evidence="1">
    <location>
        <begin position="255"/>
        <end position="324"/>
    </location>
</feature>
<dbReference type="Proteomes" id="UP000035352">
    <property type="component" value="Chromosome"/>
</dbReference>
<accession>A0A0G3BSB5</accession>
<dbReference type="Gene3D" id="3.30.450.20">
    <property type="entry name" value="PAS domain"/>
    <property type="match status" value="2"/>
</dbReference>
<evidence type="ECO:0000259" key="1">
    <source>
        <dbReference type="PROSITE" id="PS50112"/>
    </source>
</evidence>
<feature type="domain" description="PAC" evidence="2">
    <location>
        <begin position="202"/>
        <end position="254"/>
    </location>
</feature>
<dbReference type="CDD" id="cd00130">
    <property type="entry name" value="PAS"/>
    <property type="match status" value="2"/>
</dbReference>
<dbReference type="OrthoDB" id="9813903at2"/>
<evidence type="ECO:0000259" key="3">
    <source>
        <dbReference type="PROSITE" id="PS50883"/>
    </source>
</evidence>
<evidence type="ECO:0000313" key="5">
    <source>
        <dbReference type="EMBL" id="AKJ30271.1"/>
    </source>
</evidence>
<dbReference type="NCBIfam" id="TIGR00254">
    <property type="entry name" value="GGDEF"/>
    <property type="match status" value="1"/>
</dbReference>
<dbReference type="SUPFAM" id="SSF55073">
    <property type="entry name" value="Nucleotide cyclase"/>
    <property type="match status" value="1"/>
</dbReference>
<dbReference type="PANTHER" id="PTHR44757">
    <property type="entry name" value="DIGUANYLATE CYCLASE DGCP"/>
    <property type="match status" value="1"/>
</dbReference>
<dbReference type="SMART" id="SM00267">
    <property type="entry name" value="GGDEF"/>
    <property type="match status" value="1"/>
</dbReference>
<reference evidence="5 6" key="1">
    <citation type="submission" date="2015-05" db="EMBL/GenBank/DDBJ databases">
        <authorList>
            <person name="Tang B."/>
            <person name="Yu Y."/>
        </authorList>
    </citation>
    <scope>NUCLEOTIDE SEQUENCE [LARGE SCALE GENOMIC DNA]</scope>
    <source>
        <strain evidence="5 6">DSM 7029</strain>
    </source>
</reference>
<dbReference type="PROSITE" id="PS50113">
    <property type="entry name" value="PAC"/>
    <property type="match status" value="1"/>
</dbReference>
<dbReference type="InterPro" id="IPR000700">
    <property type="entry name" value="PAS-assoc_C"/>
</dbReference>
<dbReference type="SMART" id="SM00091">
    <property type="entry name" value="PAS"/>
    <property type="match status" value="4"/>
</dbReference>
<dbReference type="InterPro" id="IPR035965">
    <property type="entry name" value="PAS-like_dom_sf"/>
</dbReference>
<dbReference type="PANTHER" id="PTHR44757:SF2">
    <property type="entry name" value="BIOFILM ARCHITECTURE MAINTENANCE PROTEIN MBAA"/>
    <property type="match status" value="1"/>
</dbReference>
<dbReference type="InterPro" id="IPR001610">
    <property type="entry name" value="PAC"/>
</dbReference>
<dbReference type="AlphaFoldDB" id="A0A0G3BSB5"/>
<dbReference type="Pfam" id="PF00563">
    <property type="entry name" value="EAL"/>
    <property type="match status" value="1"/>
</dbReference>
<dbReference type="GO" id="GO:0003824">
    <property type="term" value="F:catalytic activity"/>
    <property type="evidence" value="ECO:0007669"/>
    <property type="project" value="UniProtKB-ARBA"/>
</dbReference>
<dbReference type="InterPro" id="IPR000014">
    <property type="entry name" value="PAS"/>
</dbReference>
<dbReference type="CDD" id="cd01948">
    <property type="entry name" value="EAL"/>
    <property type="match status" value="1"/>
</dbReference>
<dbReference type="PROSITE" id="PS50112">
    <property type="entry name" value="PAS"/>
    <property type="match status" value="2"/>
</dbReference>
<organism evidence="5 6">
    <name type="scientific">Caldimonas brevitalea</name>
    <dbReference type="NCBI Taxonomy" id="413882"/>
    <lineage>
        <taxon>Bacteria</taxon>
        <taxon>Pseudomonadati</taxon>
        <taxon>Pseudomonadota</taxon>
        <taxon>Betaproteobacteria</taxon>
        <taxon>Burkholderiales</taxon>
        <taxon>Sphaerotilaceae</taxon>
        <taxon>Caldimonas</taxon>
    </lineage>
</organism>
<feature type="domain" description="PAS" evidence="1">
    <location>
        <begin position="128"/>
        <end position="199"/>
    </location>
</feature>
<feature type="domain" description="GGDEF" evidence="4">
    <location>
        <begin position="405"/>
        <end position="538"/>
    </location>
</feature>
<dbReference type="NCBIfam" id="TIGR00229">
    <property type="entry name" value="sensory_box"/>
    <property type="match status" value="2"/>
</dbReference>
<dbReference type="STRING" id="413882.AAW51_3580"/>
<dbReference type="Pfam" id="PF00990">
    <property type="entry name" value="GGDEF"/>
    <property type="match status" value="1"/>
</dbReference>
<dbReference type="CDD" id="cd01949">
    <property type="entry name" value="GGDEF"/>
    <property type="match status" value="1"/>
</dbReference>
<dbReference type="InterPro" id="IPR013656">
    <property type="entry name" value="PAS_4"/>
</dbReference>
<dbReference type="PATRIC" id="fig|413882.6.peg.3739"/>
<dbReference type="InterPro" id="IPR043128">
    <property type="entry name" value="Rev_trsase/Diguanyl_cyclase"/>
</dbReference>
<dbReference type="KEGG" id="pbh:AAW51_3580"/>
<dbReference type="InterPro" id="IPR029787">
    <property type="entry name" value="Nucleotide_cyclase"/>
</dbReference>